<sequence length="139" mass="15251">MGMDYYVSPKTTIGFVLTGNISSGKNYNPVNSNLRDAAGKIDSIITSDNNTNTKNYSGGINLNYSHQFDSLGKVLTFDLDYLKYDNHRDQTFFNKTYNAAGVLGAIQDITDNLPSDIAIYAAKTDYVQPLPGKASYLQG</sequence>
<evidence type="ECO:0000259" key="1">
    <source>
        <dbReference type="Pfam" id="PF14905"/>
    </source>
</evidence>
<protein>
    <submittedName>
        <fullName evidence="2">Outer membrane beta-barrel protein</fullName>
    </submittedName>
</protein>
<dbReference type="InterPro" id="IPR041700">
    <property type="entry name" value="OMP_b-brl_3"/>
</dbReference>
<proteinExistence type="predicted"/>
<gene>
    <name evidence="2" type="ORF">HK413_14070</name>
</gene>
<evidence type="ECO:0000313" key="2">
    <source>
        <dbReference type="EMBL" id="NNU34892.1"/>
    </source>
</evidence>
<feature type="domain" description="Outer membrane protein beta-barrel" evidence="1">
    <location>
        <begin position="66"/>
        <end position="133"/>
    </location>
</feature>
<comment type="caution">
    <text evidence="2">The sequence shown here is derived from an EMBL/GenBank/DDBJ whole genome shotgun (WGS) entry which is preliminary data.</text>
</comment>
<organism evidence="2 3">
    <name type="scientific">Mucilaginibacter humi</name>
    <dbReference type="NCBI Taxonomy" id="2732510"/>
    <lineage>
        <taxon>Bacteria</taxon>
        <taxon>Pseudomonadati</taxon>
        <taxon>Bacteroidota</taxon>
        <taxon>Sphingobacteriia</taxon>
        <taxon>Sphingobacteriales</taxon>
        <taxon>Sphingobacteriaceae</taxon>
        <taxon>Mucilaginibacter</taxon>
    </lineage>
</organism>
<keyword evidence="3" id="KW-1185">Reference proteome</keyword>
<reference evidence="2 3" key="1">
    <citation type="submission" date="2020-05" db="EMBL/GenBank/DDBJ databases">
        <authorList>
            <person name="Khan S.A."/>
            <person name="Jeon C.O."/>
            <person name="Chun B.H."/>
        </authorList>
    </citation>
    <scope>NUCLEOTIDE SEQUENCE [LARGE SCALE GENOMIC DNA]</scope>
    <source>
        <strain evidence="2 3">S1162</strain>
    </source>
</reference>
<evidence type="ECO:0000313" key="3">
    <source>
        <dbReference type="Proteomes" id="UP000566071"/>
    </source>
</evidence>
<dbReference type="Pfam" id="PF14905">
    <property type="entry name" value="OMP_b-brl_3"/>
    <property type="match status" value="1"/>
</dbReference>
<name>A0ABX1W3S7_9SPHI</name>
<dbReference type="Proteomes" id="UP000566071">
    <property type="component" value="Unassembled WGS sequence"/>
</dbReference>
<dbReference type="EMBL" id="JABFCR010000077">
    <property type="protein sequence ID" value="NNU34892.1"/>
    <property type="molecule type" value="Genomic_DNA"/>
</dbReference>
<accession>A0ABX1W3S7</accession>